<proteinExistence type="predicted"/>
<accession>A0ABT7NLN2</accession>
<reference evidence="2" key="2">
    <citation type="journal article" date="2022" name="Sci. Total Environ.">
        <title>Prevalence, transmission, and molecular epidemiology of tet(X)-positive bacteria among humans, animals, and environmental niches in China: An epidemiological, and genomic-based study.</title>
        <authorList>
            <person name="Dong N."/>
            <person name="Zeng Y."/>
            <person name="Cai C."/>
            <person name="Sun C."/>
            <person name="Lu J."/>
            <person name="Liu C."/>
            <person name="Zhou H."/>
            <person name="Sun Q."/>
            <person name="Shu L."/>
            <person name="Wang H."/>
            <person name="Wang Y."/>
            <person name="Wang S."/>
            <person name="Wu C."/>
            <person name="Chan E.W."/>
            <person name="Chen G."/>
            <person name="Shen Z."/>
            <person name="Chen S."/>
            <person name="Zhang R."/>
        </authorList>
    </citation>
    <scope>NUCLEOTIDE SEQUENCE</scope>
    <source>
        <strain evidence="2">R1692</strain>
    </source>
</reference>
<dbReference type="InterPro" id="IPR015915">
    <property type="entry name" value="Kelch-typ_b-propeller"/>
</dbReference>
<dbReference type="Gene3D" id="2.120.10.80">
    <property type="entry name" value="Kelch-type beta propeller"/>
    <property type="match status" value="1"/>
</dbReference>
<dbReference type="Proteomes" id="UP001170954">
    <property type="component" value="Unassembled WGS sequence"/>
</dbReference>
<evidence type="ECO:0000313" key="3">
    <source>
        <dbReference type="Proteomes" id="UP001170954"/>
    </source>
</evidence>
<dbReference type="RefSeq" id="WP_286650827.1">
    <property type="nucleotide sequence ID" value="NZ_JACAGK010000013.1"/>
</dbReference>
<dbReference type="InterPro" id="IPR056734">
    <property type="entry name" value="NANM"/>
</dbReference>
<dbReference type="SUPFAM" id="SSF117281">
    <property type="entry name" value="Kelch motif"/>
    <property type="match status" value="1"/>
</dbReference>
<dbReference type="PROSITE" id="PS51257">
    <property type="entry name" value="PROKAR_LIPOPROTEIN"/>
    <property type="match status" value="1"/>
</dbReference>
<feature type="signal peptide" evidence="1">
    <location>
        <begin position="1"/>
        <end position="22"/>
    </location>
</feature>
<evidence type="ECO:0008006" key="4">
    <source>
        <dbReference type="Google" id="ProtNLM"/>
    </source>
</evidence>
<organism evidence="2 3">
    <name type="scientific">Sphingobacterium hotanense</name>
    <dbReference type="NCBI Taxonomy" id="649196"/>
    <lineage>
        <taxon>Bacteria</taxon>
        <taxon>Pseudomonadati</taxon>
        <taxon>Bacteroidota</taxon>
        <taxon>Sphingobacteriia</taxon>
        <taxon>Sphingobacteriales</taxon>
        <taxon>Sphingobacteriaceae</taxon>
        <taxon>Sphingobacterium</taxon>
    </lineage>
</organism>
<gene>
    <name evidence="2" type="ORF">HX018_06215</name>
</gene>
<comment type="caution">
    <text evidence="2">The sequence shown here is derived from an EMBL/GenBank/DDBJ whole genome shotgun (WGS) entry which is preliminary data.</text>
</comment>
<dbReference type="EMBL" id="JACAGK010000013">
    <property type="protein sequence ID" value="MDM1047828.1"/>
    <property type="molecule type" value="Genomic_DNA"/>
</dbReference>
<protein>
    <recommendedName>
        <fullName evidence="4">Cyclically-permuted mutarotase family protein</fullName>
    </recommendedName>
</protein>
<dbReference type="PANTHER" id="PTHR45632">
    <property type="entry name" value="LD33804P"/>
    <property type="match status" value="1"/>
</dbReference>
<dbReference type="Pfam" id="PF24996">
    <property type="entry name" value="NANM"/>
    <property type="match status" value="1"/>
</dbReference>
<evidence type="ECO:0000256" key="1">
    <source>
        <dbReference type="SAM" id="SignalP"/>
    </source>
</evidence>
<name>A0ABT7NLN2_9SPHI</name>
<evidence type="ECO:0000313" key="2">
    <source>
        <dbReference type="EMBL" id="MDM1047828.1"/>
    </source>
</evidence>
<keyword evidence="1" id="KW-0732">Signal</keyword>
<keyword evidence="3" id="KW-1185">Reference proteome</keyword>
<feature type="chain" id="PRO_5046823375" description="Cyclically-permuted mutarotase family protein" evidence="1">
    <location>
        <begin position="23"/>
        <end position="374"/>
    </location>
</feature>
<reference evidence="2" key="1">
    <citation type="submission" date="2020-06" db="EMBL/GenBank/DDBJ databases">
        <authorList>
            <person name="Dong N."/>
        </authorList>
    </citation>
    <scope>NUCLEOTIDE SEQUENCE</scope>
    <source>
        <strain evidence="2">R1692</strain>
    </source>
</reference>
<sequence>MKLKAILSLAILTLGCSSPKKGASVLWSEPAKLPNDLHGREHIGLAGPVVGMLQDHLLVLGGANFPNGMPWQGGRKSYSDNGYIYSVNGSHLVLKQEFRLKEAVAYPANLSLKGKLYFAGGENQNGYVNQVSRIELSADGQVQQHLLSPLPVALSAGGMAYGNGRLFFIGGEGQYAVSDKVYSLDLHDPKAKWEEFTQLPYAVSHAIVVGDQKEKIYIVGGRKKNPNAVSEMYDNVLEMELLSGKIRELTQLPKALSAGTGVFYESKIYVFGGDDGTTFKRVEAAILEIENREDGKIKEELIARKNSLQENHPGFSNENWAYDLKSDSWIKLSPFNGLSPVTTTAVLNGNQFFIPTGEVKAGVRTNQILIGEIK</sequence>